<dbReference type="HOGENOM" id="CLU_688925_0_0_1"/>
<accession>S8BSM1</accession>
<dbReference type="AlphaFoldDB" id="S8BSM1"/>
<dbReference type="EMBL" id="AQGS01000114">
    <property type="protein sequence ID" value="EPS42463.1"/>
    <property type="molecule type" value="Genomic_DNA"/>
</dbReference>
<gene>
    <name evidence="3" type="ORF">H072_3635</name>
</gene>
<organism evidence="3 4">
    <name type="scientific">Dactylellina haptotyla (strain CBS 200.50)</name>
    <name type="common">Nematode-trapping fungus</name>
    <name type="synonym">Monacrosporium haptotylum</name>
    <dbReference type="NCBI Taxonomy" id="1284197"/>
    <lineage>
        <taxon>Eukaryota</taxon>
        <taxon>Fungi</taxon>
        <taxon>Dikarya</taxon>
        <taxon>Ascomycota</taxon>
        <taxon>Pezizomycotina</taxon>
        <taxon>Orbiliomycetes</taxon>
        <taxon>Orbiliales</taxon>
        <taxon>Orbiliaceae</taxon>
        <taxon>Dactylellina</taxon>
    </lineage>
</organism>
<name>S8BSM1_DACHA</name>
<dbReference type="OrthoDB" id="10456481at2759"/>
<reference evidence="3 4" key="1">
    <citation type="journal article" date="2013" name="PLoS Genet.">
        <title>Genomic mechanisms accounting for the adaptation to parasitism in nematode-trapping fungi.</title>
        <authorList>
            <person name="Meerupati T."/>
            <person name="Andersson K.M."/>
            <person name="Friman E."/>
            <person name="Kumar D."/>
            <person name="Tunlid A."/>
            <person name="Ahren D."/>
        </authorList>
    </citation>
    <scope>NUCLEOTIDE SEQUENCE [LARGE SCALE GENOMIC DNA]</scope>
    <source>
        <strain evidence="3 4">CBS 200.50</strain>
    </source>
</reference>
<sequence length="398" mass="44778">MILSTLRNSMLPLILPLLIILTPVRSEIESHVNLKIYFTDNAITKIRVDPKAEPYCRGIDFPLRKPSAFSAPKVGAIIADSYIASTEEIKGIDFSVYVGEDALTCDDSENPPYDLMLPYYAPGWNADKIEEIETNGAGRVSKLDHLFHEPSSEDSDSDNDDGNDKNEVGRRPNGMQPNRDEISAIMNRLRLRRAKPGGLQNDEDEAEFSTLPVPDLDLFGYDSPVQLMSNRIHDRVSMYEELDNLSPIQEEEKHPSDSSSPGIKKRENQYPEPTKTRKQGSTLRRRAIEASPSLRPYPPPIDTAESNGPANKIIRPAPLTTKEELYPDSQQPFLFFSDPTSFIMYAKVVPKGNLKNQVPFYQEIEDTNSIVTENDPYAMGFLNDATDNIINTYYGDLE</sequence>
<keyword evidence="4" id="KW-1185">Reference proteome</keyword>
<keyword evidence="2" id="KW-0732">Signal</keyword>
<evidence type="ECO:0000256" key="2">
    <source>
        <dbReference type="SAM" id="SignalP"/>
    </source>
</evidence>
<comment type="caution">
    <text evidence="3">The sequence shown here is derived from an EMBL/GenBank/DDBJ whole genome shotgun (WGS) entry which is preliminary data.</text>
</comment>
<feature type="signal peptide" evidence="2">
    <location>
        <begin position="1"/>
        <end position="26"/>
    </location>
</feature>
<dbReference type="Proteomes" id="UP000015100">
    <property type="component" value="Unassembled WGS sequence"/>
</dbReference>
<feature type="region of interest" description="Disordered" evidence="1">
    <location>
        <begin position="148"/>
        <end position="180"/>
    </location>
</feature>
<evidence type="ECO:0000313" key="4">
    <source>
        <dbReference type="Proteomes" id="UP000015100"/>
    </source>
</evidence>
<evidence type="ECO:0000313" key="3">
    <source>
        <dbReference type="EMBL" id="EPS42463.1"/>
    </source>
</evidence>
<feature type="chain" id="PRO_5004561340" evidence="2">
    <location>
        <begin position="27"/>
        <end position="398"/>
    </location>
</feature>
<feature type="region of interest" description="Disordered" evidence="1">
    <location>
        <begin position="246"/>
        <end position="311"/>
    </location>
</feature>
<evidence type="ECO:0000256" key="1">
    <source>
        <dbReference type="SAM" id="MobiDB-lite"/>
    </source>
</evidence>
<protein>
    <submittedName>
        <fullName evidence="3">Uncharacterized protein</fullName>
    </submittedName>
</protein>
<feature type="compositionally biased region" description="Acidic residues" evidence="1">
    <location>
        <begin position="152"/>
        <end position="161"/>
    </location>
</feature>
<proteinExistence type="predicted"/>
<reference evidence="4" key="2">
    <citation type="submission" date="2013-04" db="EMBL/GenBank/DDBJ databases">
        <title>Genomic mechanisms accounting for the adaptation to parasitism in nematode-trapping fungi.</title>
        <authorList>
            <person name="Ahren D.G."/>
        </authorList>
    </citation>
    <scope>NUCLEOTIDE SEQUENCE [LARGE SCALE GENOMIC DNA]</scope>
    <source>
        <strain evidence="4">CBS 200.50</strain>
    </source>
</reference>